<protein>
    <submittedName>
        <fullName evidence="1">Uncharacterized protein</fullName>
    </submittedName>
</protein>
<dbReference type="RefSeq" id="XP_018290403.1">
    <property type="nucleotide sequence ID" value="XM_018436085.1"/>
</dbReference>
<evidence type="ECO:0000313" key="2">
    <source>
        <dbReference type="Proteomes" id="UP000077315"/>
    </source>
</evidence>
<proteinExistence type="predicted"/>
<accession>A0A162U4Y1</accession>
<keyword evidence="2" id="KW-1185">Reference proteome</keyword>
<dbReference type="AlphaFoldDB" id="A0A162U4Y1"/>
<evidence type="ECO:0000313" key="1">
    <source>
        <dbReference type="EMBL" id="OAD72363.1"/>
    </source>
</evidence>
<dbReference type="VEuPathDB" id="FungiDB:PHYBLDRAFT_169500"/>
<organism evidence="1 2">
    <name type="scientific">Phycomyces blakesleeanus (strain ATCC 8743b / DSM 1359 / FGSC 10004 / NBRC 33097 / NRRL 1555)</name>
    <dbReference type="NCBI Taxonomy" id="763407"/>
    <lineage>
        <taxon>Eukaryota</taxon>
        <taxon>Fungi</taxon>
        <taxon>Fungi incertae sedis</taxon>
        <taxon>Mucoromycota</taxon>
        <taxon>Mucoromycotina</taxon>
        <taxon>Mucoromycetes</taxon>
        <taxon>Mucorales</taxon>
        <taxon>Phycomycetaceae</taxon>
        <taxon>Phycomyces</taxon>
    </lineage>
</organism>
<sequence>MIDALSDQYSSSASLIGYREPYTSEVYYSKKQGEKQKKGETMLVLYPKYRHLGFQIKLANISRIYSNNVTRTYMGLQGAIAIGGKIPVMRTGIRNTYSSSSKCSMFGKVSAIEAVNFFYRRVGSEQQGTRCLKYLDHVCTQISYLGEDCEKRDKIQKQFHHLKERCAVSPFMEKTKVEYLFVGKLLRQKNGSRCTTDTASNTITQKN</sequence>
<reference evidence="2" key="1">
    <citation type="submission" date="2015-06" db="EMBL/GenBank/DDBJ databases">
        <title>Expansion of signal transduction pathways in fungi by whole-genome duplication.</title>
        <authorList>
            <consortium name="DOE Joint Genome Institute"/>
            <person name="Corrochano L.M."/>
            <person name="Kuo A."/>
            <person name="Marcet-Houben M."/>
            <person name="Polaino S."/>
            <person name="Salamov A."/>
            <person name="Villalobos J.M."/>
            <person name="Alvarez M.I."/>
            <person name="Avalos J."/>
            <person name="Benito E.P."/>
            <person name="Benoit I."/>
            <person name="Burger G."/>
            <person name="Camino L.P."/>
            <person name="Canovas D."/>
            <person name="Cerda-Olmedo E."/>
            <person name="Cheng J.-F."/>
            <person name="Dominguez A."/>
            <person name="Elias M."/>
            <person name="Eslava A.P."/>
            <person name="Glaser F."/>
            <person name="Grimwood J."/>
            <person name="Gutierrez G."/>
            <person name="Heitman J."/>
            <person name="Henrissat B."/>
            <person name="Iturriaga E.A."/>
            <person name="Lang B.F."/>
            <person name="Lavin J.L."/>
            <person name="Lee S."/>
            <person name="Li W."/>
            <person name="Lindquist E."/>
            <person name="Lopez-Garcia S."/>
            <person name="Luque E.M."/>
            <person name="Marcos A.T."/>
            <person name="Martin J."/>
            <person name="McCluskey K."/>
            <person name="Medina H.R."/>
            <person name="Miralles-Duran A."/>
            <person name="Miyazaki A."/>
            <person name="Munoz-Torres E."/>
            <person name="Oguiza J.A."/>
            <person name="Ohm R."/>
            <person name="Olmedo M."/>
            <person name="Orejas M."/>
            <person name="Ortiz-Castellanos L."/>
            <person name="Pisabarro A.G."/>
            <person name="Rodriguez-Romero J."/>
            <person name="Ruiz-Herrera J."/>
            <person name="Ruiz-Vazquez R."/>
            <person name="Sanz C."/>
            <person name="Schackwitz W."/>
            <person name="Schmutz J."/>
            <person name="Shahriari M."/>
            <person name="Shelest E."/>
            <person name="Silva-Franco F."/>
            <person name="Soanes D."/>
            <person name="Syed K."/>
            <person name="Tagua V.G."/>
            <person name="Talbot N.J."/>
            <person name="Thon M."/>
            <person name="De vries R.P."/>
            <person name="Wiebenga A."/>
            <person name="Yadav J.S."/>
            <person name="Braun E.L."/>
            <person name="Baker S."/>
            <person name="Garre V."/>
            <person name="Horwitz B."/>
            <person name="Torres-Martinez S."/>
            <person name="Idnurm A."/>
            <person name="Herrera-Estrella A."/>
            <person name="Gabaldon T."/>
            <person name="Grigoriev I.V."/>
        </authorList>
    </citation>
    <scope>NUCLEOTIDE SEQUENCE [LARGE SCALE GENOMIC DNA]</scope>
    <source>
        <strain evidence="2">NRRL 1555(-)</strain>
    </source>
</reference>
<dbReference type="Proteomes" id="UP000077315">
    <property type="component" value="Unassembled WGS sequence"/>
</dbReference>
<dbReference type="InParanoid" id="A0A162U4Y1"/>
<dbReference type="GeneID" id="28996991"/>
<gene>
    <name evidence="1" type="ORF">PHYBLDRAFT_169500</name>
</gene>
<dbReference type="EMBL" id="KV440983">
    <property type="protein sequence ID" value="OAD72363.1"/>
    <property type="molecule type" value="Genomic_DNA"/>
</dbReference>
<name>A0A162U4Y1_PHYB8</name>